<evidence type="ECO:0000256" key="3">
    <source>
        <dbReference type="ARBA" id="ARBA00012438"/>
    </source>
</evidence>
<comment type="catalytic activity">
    <reaction evidence="1">
        <text>ATP + protein L-histidine = ADP + protein N-phospho-L-histidine.</text>
        <dbReference type="EC" id="2.7.13.3"/>
    </reaction>
</comment>
<evidence type="ECO:0000256" key="8">
    <source>
        <dbReference type="ARBA" id="ARBA00023136"/>
    </source>
</evidence>
<evidence type="ECO:0000256" key="4">
    <source>
        <dbReference type="ARBA" id="ARBA00022553"/>
    </source>
</evidence>
<keyword evidence="9" id="KW-0812">Transmembrane</keyword>
<dbReference type="InterPro" id="IPR036890">
    <property type="entry name" value="HATPase_C_sf"/>
</dbReference>
<evidence type="ECO:0000259" key="10">
    <source>
        <dbReference type="PROSITE" id="PS50109"/>
    </source>
</evidence>
<dbReference type="Gene3D" id="6.10.340.10">
    <property type="match status" value="1"/>
</dbReference>
<dbReference type="SUPFAM" id="SSF158472">
    <property type="entry name" value="HAMP domain-like"/>
    <property type="match status" value="1"/>
</dbReference>
<dbReference type="InterPro" id="IPR003661">
    <property type="entry name" value="HisK_dim/P_dom"/>
</dbReference>
<dbReference type="FunFam" id="3.30.565.10:FF:000006">
    <property type="entry name" value="Sensor histidine kinase WalK"/>
    <property type="match status" value="1"/>
</dbReference>
<evidence type="ECO:0000256" key="9">
    <source>
        <dbReference type="SAM" id="Phobius"/>
    </source>
</evidence>
<dbReference type="Gene3D" id="1.10.287.130">
    <property type="match status" value="1"/>
</dbReference>
<dbReference type="PANTHER" id="PTHR43711">
    <property type="entry name" value="TWO-COMPONENT HISTIDINE KINASE"/>
    <property type="match status" value="1"/>
</dbReference>
<proteinExistence type="predicted"/>
<dbReference type="InterPro" id="IPR004358">
    <property type="entry name" value="Sig_transdc_His_kin-like_C"/>
</dbReference>
<evidence type="ECO:0000259" key="11">
    <source>
        <dbReference type="PROSITE" id="PS50885"/>
    </source>
</evidence>
<dbReference type="Pfam" id="PF00512">
    <property type="entry name" value="HisKA"/>
    <property type="match status" value="1"/>
</dbReference>
<reference evidence="12 13" key="2">
    <citation type="submission" date="2018-03" db="EMBL/GenBank/DDBJ databases">
        <title>The ancient ancestry and fast evolution of plastids.</title>
        <authorList>
            <person name="Moore K.R."/>
            <person name="Magnabosco C."/>
            <person name="Momper L."/>
            <person name="Gold D.A."/>
            <person name="Bosak T."/>
            <person name="Fournier G.P."/>
        </authorList>
    </citation>
    <scope>NUCLEOTIDE SEQUENCE [LARGE SCALE GENOMIC DNA]</scope>
    <source>
        <strain evidence="12 13">CCAP 1448/3</strain>
    </source>
</reference>
<dbReference type="PANTHER" id="PTHR43711:SF1">
    <property type="entry name" value="HISTIDINE KINASE 1"/>
    <property type="match status" value="1"/>
</dbReference>
<evidence type="ECO:0000256" key="2">
    <source>
        <dbReference type="ARBA" id="ARBA00004370"/>
    </source>
</evidence>
<dbReference type="InterPro" id="IPR003660">
    <property type="entry name" value="HAMP_dom"/>
</dbReference>
<dbReference type="GO" id="GO:0016020">
    <property type="term" value="C:membrane"/>
    <property type="evidence" value="ECO:0007669"/>
    <property type="project" value="UniProtKB-SubCell"/>
</dbReference>
<dbReference type="PRINTS" id="PR00344">
    <property type="entry name" value="BCTRLSENSOR"/>
</dbReference>
<dbReference type="SMART" id="SM00388">
    <property type="entry name" value="HisKA"/>
    <property type="match status" value="1"/>
</dbReference>
<feature type="domain" description="Histidine kinase" evidence="10">
    <location>
        <begin position="150"/>
        <end position="380"/>
    </location>
</feature>
<dbReference type="Pfam" id="PF02518">
    <property type="entry name" value="HATPase_c"/>
    <property type="match status" value="1"/>
</dbReference>
<feature type="transmembrane region" description="Helical" evidence="9">
    <location>
        <begin position="71"/>
        <end position="89"/>
    </location>
</feature>
<dbReference type="GO" id="GO:0000155">
    <property type="term" value="F:phosphorelay sensor kinase activity"/>
    <property type="evidence" value="ECO:0007669"/>
    <property type="project" value="InterPro"/>
</dbReference>
<evidence type="ECO:0000256" key="7">
    <source>
        <dbReference type="ARBA" id="ARBA00023012"/>
    </source>
</evidence>
<keyword evidence="6 12" id="KW-0418">Kinase</keyword>
<dbReference type="FunFam" id="1.10.287.130:FF:000001">
    <property type="entry name" value="Two-component sensor histidine kinase"/>
    <property type="match status" value="1"/>
</dbReference>
<dbReference type="Pfam" id="PF00672">
    <property type="entry name" value="HAMP"/>
    <property type="match status" value="1"/>
</dbReference>
<evidence type="ECO:0000256" key="5">
    <source>
        <dbReference type="ARBA" id="ARBA00022679"/>
    </source>
</evidence>
<sequence length="380" mass="43128">MSKPGLRSRLFFSHFLVMIVGVSSFVAIGKLSSPPMFVQYLEQLEFNGWRLRYARTQLVQGFEQAWSRSSVWSVIFGASTAGFLSYWLSRRIVQPLQQMEQITEKFGAGELQQRLPTTEIPELNRLATSFNRMATSLEGVEQRRRELITDLTHELRTPLTVMRGYLESLADGEIEADLDTYDRLIRETARLQRLVNDLQELSQAETGYLPIHLQNLNLRPLLELMVEKFADQILDNDPVLELKCPPQLPLVRADSDRTEQILTNLLGNALSYTQTGKITLQAWVESDRFDSRSATRLWIAVQDTGMGIPAAALPHIFERFWRTPSTGFRGTPQAQDRVSRGTGVGLAITRRLVELQGGIIEVESEEGKGSIFRFCLPLAR</sequence>
<feature type="transmembrane region" description="Helical" evidence="9">
    <location>
        <begin position="12"/>
        <end position="31"/>
    </location>
</feature>
<dbReference type="CDD" id="cd00082">
    <property type="entry name" value="HisKA"/>
    <property type="match status" value="1"/>
</dbReference>
<dbReference type="PROSITE" id="PS50885">
    <property type="entry name" value="HAMP"/>
    <property type="match status" value="1"/>
</dbReference>
<keyword evidence="5" id="KW-0808">Transferase</keyword>
<name>A0A2T1C0W9_9CYAN</name>
<gene>
    <name evidence="12" type="ORF">C7B64_15970</name>
</gene>
<dbReference type="InterPro" id="IPR036097">
    <property type="entry name" value="HisK_dim/P_sf"/>
</dbReference>
<keyword evidence="9" id="KW-1133">Transmembrane helix</keyword>
<keyword evidence="8 9" id="KW-0472">Membrane</keyword>
<dbReference type="OrthoDB" id="9763461at2"/>
<keyword evidence="13" id="KW-1185">Reference proteome</keyword>
<dbReference type="CDD" id="cd06225">
    <property type="entry name" value="HAMP"/>
    <property type="match status" value="1"/>
</dbReference>
<accession>A0A2T1C0W9</accession>
<dbReference type="PROSITE" id="PS50109">
    <property type="entry name" value="HIS_KIN"/>
    <property type="match status" value="1"/>
</dbReference>
<dbReference type="InterPro" id="IPR050736">
    <property type="entry name" value="Sensor_HK_Regulatory"/>
</dbReference>
<dbReference type="InterPro" id="IPR005467">
    <property type="entry name" value="His_kinase_dom"/>
</dbReference>
<dbReference type="SUPFAM" id="SSF47384">
    <property type="entry name" value="Homodimeric domain of signal transducing histidine kinase"/>
    <property type="match status" value="1"/>
</dbReference>
<evidence type="ECO:0000313" key="12">
    <source>
        <dbReference type="EMBL" id="PSB01911.1"/>
    </source>
</evidence>
<dbReference type="SMART" id="SM00304">
    <property type="entry name" value="HAMP"/>
    <property type="match status" value="2"/>
</dbReference>
<dbReference type="SUPFAM" id="SSF55874">
    <property type="entry name" value="ATPase domain of HSP90 chaperone/DNA topoisomerase II/histidine kinase"/>
    <property type="match status" value="1"/>
</dbReference>
<dbReference type="EMBL" id="PVWJ01000082">
    <property type="protein sequence ID" value="PSB01911.1"/>
    <property type="molecule type" value="Genomic_DNA"/>
</dbReference>
<evidence type="ECO:0000313" key="13">
    <source>
        <dbReference type="Proteomes" id="UP000238762"/>
    </source>
</evidence>
<comment type="subcellular location">
    <subcellularLocation>
        <location evidence="2">Membrane</location>
    </subcellularLocation>
</comment>
<dbReference type="EC" id="2.7.13.3" evidence="3"/>
<dbReference type="AlphaFoldDB" id="A0A2T1C0W9"/>
<reference evidence="12 13" key="1">
    <citation type="submission" date="2018-02" db="EMBL/GenBank/DDBJ databases">
        <authorList>
            <person name="Cohen D.B."/>
            <person name="Kent A.D."/>
        </authorList>
    </citation>
    <scope>NUCLEOTIDE SEQUENCE [LARGE SCALE GENOMIC DNA]</scope>
    <source>
        <strain evidence="12 13">CCAP 1448/3</strain>
    </source>
</reference>
<keyword evidence="4" id="KW-0597">Phosphoprotein</keyword>
<dbReference type="Gene3D" id="3.30.565.10">
    <property type="entry name" value="Histidine kinase-like ATPase, C-terminal domain"/>
    <property type="match status" value="1"/>
</dbReference>
<dbReference type="Proteomes" id="UP000238762">
    <property type="component" value="Unassembled WGS sequence"/>
</dbReference>
<dbReference type="InterPro" id="IPR003594">
    <property type="entry name" value="HATPase_dom"/>
</dbReference>
<evidence type="ECO:0000256" key="6">
    <source>
        <dbReference type="ARBA" id="ARBA00022777"/>
    </source>
</evidence>
<dbReference type="SMART" id="SM00387">
    <property type="entry name" value="HATPase_c"/>
    <property type="match status" value="1"/>
</dbReference>
<keyword evidence="7" id="KW-0902">Two-component regulatory system</keyword>
<comment type="caution">
    <text evidence="12">The sequence shown here is derived from an EMBL/GenBank/DDBJ whole genome shotgun (WGS) entry which is preliminary data.</text>
</comment>
<organism evidence="12 13">
    <name type="scientific">Merismopedia glauca CCAP 1448/3</name>
    <dbReference type="NCBI Taxonomy" id="1296344"/>
    <lineage>
        <taxon>Bacteria</taxon>
        <taxon>Bacillati</taxon>
        <taxon>Cyanobacteriota</taxon>
        <taxon>Cyanophyceae</taxon>
        <taxon>Synechococcales</taxon>
        <taxon>Merismopediaceae</taxon>
        <taxon>Merismopedia</taxon>
    </lineage>
</organism>
<protein>
    <recommendedName>
        <fullName evidence="3">histidine kinase</fullName>
        <ecNumber evidence="3">2.7.13.3</ecNumber>
    </recommendedName>
</protein>
<evidence type="ECO:0000256" key="1">
    <source>
        <dbReference type="ARBA" id="ARBA00000085"/>
    </source>
</evidence>
<feature type="domain" description="HAMP" evidence="11">
    <location>
        <begin position="90"/>
        <end position="142"/>
    </location>
</feature>